<name>A0A1F4U769_UNCSA</name>
<evidence type="ECO:0000313" key="10">
    <source>
        <dbReference type="Proteomes" id="UP000179242"/>
    </source>
</evidence>
<dbReference type="Pfam" id="PF02272">
    <property type="entry name" value="DHHA1"/>
    <property type="match status" value="1"/>
</dbReference>
<proteinExistence type="inferred from homology"/>
<evidence type="ECO:0000259" key="7">
    <source>
        <dbReference type="Pfam" id="PF02272"/>
    </source>
</evidence>
<dbReference type="InterPro" id="IPR004610">
    <property type="entry name" value="RecJ"/>
</dbReference>
<keyword evidence="5 9" id="KW-0269">Exonuclease</keyword>
<sequence>MRKEWKLFPQTPGLSILEQILKNRGITETASFLNPRLANLKDPFDIPNIEKAAEQVLLAIGKNRKILVYGDYDVDGVTGTAILLETLQYLGATAGHYIPSRYGEGYSMNLEAVKKAKEEKVELIITVDCGISNLKEIELANRLGIDVVVTDHHNVPETLPPALAIVNPKMIPASHPSKNLAGAGVAFKFAWVLLRKAEKKDNAFLTDLLDLAALGTVADAVPLTEENRIIAYAGLNILNQKKRLGINHLIEAASLTGEINIHHVNFALAPRINAAGRLEHASMSLNLLKADNAEEATKIAKELNSINIRRQNIGSLIQKEVFARIESEKLDQNKVIILKGENWHPGVIGIVASQVADKYYRPAVLISNGRGSARSIDEINVYEILAACRDLYSSFGGHAGAAGFELKEGSFDEFCKRIEERANELIKDLTPHIMIDRELSISEMTLALAHEINRLSPFGEGNPPPVFMTGNLPLEEIRQVGSDKKHLKLKLGGLDAIGFNLGTLAPTLTLSKKYDMVYNLKNDEWNGFDRLQANLIDIKEKE</sequence>
<evidence type="ECO:0000259" key="6">
    <source>
        <dbReference type="Pfam" id="PF01368"/>
    </source>
</evidence>
<dbReference type="Pfam" id="PF17768">
    <property type="entry name" value="RecJ_OB"/>
    <property type="match status" value="1"/>
</dbReference>
<dbReference type="GO" id="GO:0006281">
    <property type="term" value="P:DNA repair"/>
    <property type="evidence" value="ECO:0007669"/>
    <property type="project" value="InterPro"/>
</dbReference>
<organism evidence="9 10">
    <name type="scientific">candidate division WOR-1 bacterium RIFOXYC2_FULL_46_14</name>
    <dbReference type="NCBI Taxonomy" id="1802587"/>
    <lineage>
        <taxon>Bacteria</taxon>
        <taxon>Bacillati</taxon>
        <taxon>Saganbacteria</taxon>
    </lineage>
</organism>
<dbReference type="Proteomes" id="UP000179242">
    <property type="component" value="Unassembled WGS sequence"/>
</dbReference>
<dbReference type="InterPro" id="IPR003156">
    <property type="entry name" value="DHHA1_dom"/>
</dbReference>
<dbReference type="NCBIfam" id="TIGR00644">
    <property type="entry name" value="recJ"/>
    <property type="match status" value="1"/>
</dbReference>
<feature type="domain" description="DDH" evidence="6">
    <location>
        <begin position="65"/>
        <end position="216"/>
    </location>
</feature>
<evidence type="ECO:0000256" key="2">
    <source>
        <dbReference type="ARBA" id="ARBA00019841"/>
    </source>
</evidence>
<dbReference type="Gene3D" id="3.10.310.30">
    <property type="match status" value="1"/>
</dbReference>
<accession>A0A1F4U769</accession>
<evidence type="ECO:0000259" key="8">
    <source>
        <dbReference type="Pfam" id="PF17768"/>
    </source>
</evidence>
<dbReference type="EMBL" id="MEUJ01000002">
    <property type="protein sequence ID" value="OGC40742.1"/>
    <property type="molecule type" value="Genomic_DNA"/>
</dbReference>
<evidence type="ECO:0000256" key="1">
    <source>
        <dbReference type="ARBA" id="ARBA00005915"/>
    </source>
</evidence>
<gene>
    <name evidence="9" type="ORF">A2438_00370</name>
</gene>
<comment type="caution">
    <text evidence="9">The sequence shown here is derived from an EMBL/GenBank/DDBJ whole genome shotgun (WGS) entry which is preliminary data.</text>
</comment>
<dbReference type="Gene3D" id="3.90.1640.30">
    <property type="match status" value="1"/>
</dbReference>
<evidence type="ECO:0000256" key="4">
    <source>
        <dbReference type="ARBA" id="ARBA00022801"/>
    </source>
</evidence>
<dbReference type="PANTHER" id="PTHR30255">
    <property type="entry name" value="SINGLE-STRANDED-DNA-SPECIFIC EXONUCLEASE RECJ"/>
    <property type="match status" value="1"/>
</dbReference>
<evidence type="ECO:0000256" key="5">
    <source>
        <dbReference type="ARBA" id="ARBA00022839"/>
    </source>
</evidence>
<dbReference type="InterPro" id="IPR041122">
    <property type="entry name" value="RecJ_OB"/>
</dbReference>
<evidence type="ECO:0000256" key="3">
    <source>
        <dbReference type="ARBA" id="ARBA00022722"/>
    </source>
</evidence>
<dbReference type="InterPro" id="IPR038763">
    <property type="entry name" value="DHH_sf"/>
</dbReference>
<dbReference type="GO" id="GO:0006310">
    <property type="term" value="P:DNA recombination"/>
    <property type="evidence" value="ECO:0007669"/>
    <property type="project" value="InterPro"/>
</dbReference>
<dbReference type="AlphaFoldDB" id="A0A1F4U769"/>
<dbReference type="GO" id="GO:0008409">
    <property type="term" value="F:5'-3' exonuclease activity"/>
    <property type="evidence" value="ECO:0007669"/>
    <property type="project" value="InterPro"/>
</dbReference>
<reference evidence="9 10" key="1">
    <citation type="journal article" date="2016" name="Nat. Commun.">
        <title>Thousands of microbial genomes shed light on interconnected biogeochemical processes in an aquifer system.</title>
        <authorList>
            <person name="Anantharaman K."/>
            <person name="Brown C.T."/>
            <person name="Hug L.A."/>
            <person name="Sharon I."/>
            <person name="Castelle C.J."/>
            <person name="Probst A.J."/>
            <person name="Thomas B.C."/>
            <person name="Singh A."/>
            <person name="Wilkins M.J."/>
            <person name="Karaoz U."/>
            <person name="Brodie E.L."/>
            <person name="Williams K.H."/>
            <person name="Hubbard S.S."/>
            <person name="Banfield J.F."/>
        </authorList>
    </citation>
    <scope>NUCLEOTIDE SEQUENCE [LARGE SCALE GENOMIC DNA]</scope>
</reference>
<comment type="similarity">
    <text evidence="1">Belongs to the RecJ family.</text>
</comment>
<dbReference type="InterPro" id="IPR051673">
    <property type="entry name" value="SSDNA_exonuclease_RecJ"/>
</dbReference>
<protein>
    <recommendedName>
        <fullName evidence="2">Single-stranded-DNA-specific exonuclease RecJ</fullName>
    </recommendedName>
</protein>
<dbReference type="GO" id="GO:0003676">
    <property type="term" value="F:nucleic acid binding"/>
    <property type="evidence" value="ECO:0007669"/>
    <property type="project" value="InterPro"/>
</dbReference>
<dbReference type="Pfam" id="PF01368">
    <property type="entry name" value="DHH"/>
    <property type="match status" value="1"/>
</dbReference>
<keyword evidence="3" id="KW-0540">Nuclease</keyword>
<keyword evidence="4" id="KW-0378">Hydrolase</keyword>
<dbReference type="PANTHER" id="PTHR30255:SF2">
    <property type="entry name" value="SINGLE-STRANDED-DNA-SPECIFIC EXONUCLEASE RECJ"/>
    <property type="match status" value="1"/>
</dbReference>
<feature type="domain" description="RecJ OB" evidence="8">
    <location>
        <begin position="435"/>
        <end position="537"/>
    </location>
</feature>
<feature type="domain" description="DHHA1" evidence="7">
    <location>
        <begin position="333"/>
        <end position="423"/>
    </location>
</feature>
<dbReference type="SUPFAM" id="SSF64182">
    <property type="entry name" value="DHH phosphoesterases"/>
    <property type="match status" value="1"/>
</dbReference>
<dbReference type="InterPro" id="IPR001667">
    <property type="entry name" value="DDH_dom"/>
</dbReference>
<evidence type="ECO:0000313" key="9">
    <source>
        <dbReference type="EMBL" id="OGC40742.1"/>
    </source>
</evidence>